<dbReference type="InterPro" id="IPR016185">
    <property type="entry name" value="PreATP-grasp_dom_sf"/>
</dbReference>
<feature type="compositionally biased region" description="Basic and acidic residues" evidence="10">
    <location>
        <begin position="792"/>
        <end position="806"/>
    </location>
</feature>
<reference evidence="14" key="2">
    <citation type="submission" date="2020-09" db="EMBL/GenBank/DDBJ databases">
        <authorList>
            <person name="Sun Q."/>
            <person name="Zhou Y."/>
        </authorList>
    </citation>
    <scope>NUCLEOTIDE SEQUENCE</scope>
    <source>
        <strain evidence="14">CGMCC 4.3508</strain>
    </source>
</reference>
<dbReference type="NCBIfam" id="TIGR02712">
    <property type="entry name" value="urea_carbox"/>
    <property type="match status" value="1"/>
</dbReference>
<keyword evidence="6 9" id="KW-0067">ATP-binding</keyword>
<evidence type="ECO:0000256" key="6">
    <source>
        <dbReference type="ARBA" id="ARBA00022840"/>
    </source>
</evidence>
<dbReference type="InterPro" id="IPR011764">
    <property type="entry name" value="Biotin_carboxylation_dom"/>
</dbReference>
<dbReference type="CDD" id="cd06850">
    <property type="entry name" value="biotinyl_domain"/>
    <property type="match status" value="1"/>
</dbReference>
<dbReference type="GO" id="GO:0005524">
    <property type="term" value="F:ATP binding"/>
    <property type="evidence" value="ECO:0007669"/>
    <property type="project" value="UniProtKB-UniRule"/>
</dbReference>
<dbReference type="InterPro" id="IPR011761">
    <property type="entry name" value="ATP-grasp"/>
</dbReference>
<dbReference type="InterPro" id="IPR000089">
    <property type="entry name" value="Biotin_lipoyl"/>
</dbReference>
<dbReference type="Gene3D" id="2.40.100.10">
    <property type="entry name" value="Cyclophilin-like"/>
    <property type="match status" value="2"/>
</dbReference>
<evidence type="ECO:0000259" key="11">
    <source>
        <dbReference type="PROSITE" id="PS50968"/>
    </source>
</evidence>
<dbReference type="RefSeq" id="WP_229718589.1">
    <property type="nucleotide sequence ID" value="NZ_BMMH01000001.1"/>
</dbReference>
<feature type="domain" description="ATP-grasp" evidence="12">
    <location>
        <begin position="135"/>
        <end position="332"/>
    </location>
</feature>
<evidence type="ECO:0000256" key="5">
    <source>
        <dbReference type="ARBA" id="ARBA00022801"/>
    </source>
</evidence>
<dbReference type="InterPro" id="IPR011054">
    <property type="entry name" value="Rudment_hybrid_motif"/>
</dbReference>
<evidence type="ECO:0000256" key="7">
    <source>
        <dbReference type="ARBA" id="ARBA00023267"/>
    </source>
</evidence>
<dbReference type="EMBL" id="BMMH01000001">
    <property type="protein sequence ID" value="GGK96920.1"/>
    <property type="molecule type" value="Genomic_DNA"/>
</dbReference>
<dbReference type="PROSITE" id="PS00867">
    <property type="entry name" value="CPSASE_2"/>
    <property type="match status" value="1"/>
</dbReference>
<gene>
    <name evidence="14" type="ORF">GCM10011588_09230</name>
</gene>
<dbReference type="Pfam" id="PF02786">
    <property type="entry name" value="CPSase_L_D2"/>
    <property type="match status" value="1"/>
</dbReference>
<feature type="region of interest" description="Disordered" evidence="10">
    <location>
        <begin position="784"/>
        <end position="806"/>
    </location>
</feature>
<dbReference type="InterPro" id="IPR011053">
    <property type="entry name" value="Single_hybrid_motif"/>
</dbReference>
<dbReference type="Proteomes" id="UP000638263">
    <property type="component" value="Unassembled WGS sequence"/>
</dbReference>
<evidence type="ECO:0000259" key="13">
    <source>
        <dbReference type="PROSITE" id="PS50979"/>
    </source>
</evidence>
<dbReference type="SUPFAM" id="SSF51230">
    <property type="entry name" value="Single hybrid motif"/>
    <property type="match status" value="1"/>
</dbReference>
<evidence type="ECO:0000256" key="10">
    <source>
        <dbReference type="SAM" id="MobiDB-lite"/>
    </source>
</evidence>
<dbReference type="PANTHER" id="PTHR18866:SF128">
    <property type="entry name" value="UREA AMIDOLYASE"/>
    <property type="match status" value="1"/>
</dbReference>
<dbReference type="SUPFAM" id="SSF56059">
    <property type="entry name" value="Glutathione synthetase ATP-binding domain-like"/>
    <property type="match status" value="1"/>
</dbReference>
<evidence type="ECO:0000256" key="9">
    <source>
        <dbReference type="PROSITE-ProRule" id="PRU00409"/>
    </source>
</evidence>
<dbReference type="Pfam" id="PF02626">
    <property type="entry name" value="CT_A_B"/>
    <property type="match status" value="1"/>
</dbReference>
<dbReference type="FunFam" id="3.40.50.20:FF:000010">
    <property type="entry name" value="Propionyl-CoA carboxylase subunit alpha"/>
    <property type="match status" value="1"/>
</dbReference>
<dbReference type="SMART" id="SM00878">
    <property type="entry name" value="Biotin_carb_C"/>
    <property type="match status" value="1"/>
</dbReference>
<dbReference type="FunFam" id="2.40.50.100:FF:000003">
    <property type="entry name" value="Acetyl-CoA carboxylase biotin carboxyl carrier protein"/>
    <property type="match status" value="1"/>
</dbReference>
<dbReference type="Pfam" id="PF02682">
    <property type="entry name" value="CT_C_D"/>
    <property type="match status" value="1"/>
</dbReference>
<dbReference type="Pfam" id="PF00364">
    <property type="entry name" value="Biotin_lipoyl"/>
    <property type="match status" value="1"/>
</dbReference>
<dbReference type="GO" id="GO:0046872">
    <property type="term" value="F:metal ion binding"/>
    <property type="evidence" value="ECO:0007669"/>
    <property type="project" value="InterPro"/>
</dbReference>
<dbReference type="PANTHER" id="PTHR18866">
    <property type="entry name" value="CARBOXYLASE:PYRUVATE/ACETYL-COA/PROPIONYL-COA CARBOXYLASE"/>
    <property type="match status" value="1"/>
</dbReference>
<dbReference type="InterPro" id="IPR050856">
    <property type="entry name" value="Biotin_carboxylase_complex"/>
</dbReference>
<accession>A0A917VMU2</accession>
<evidence type="ECO:0000256" key="2">
    <source>
        <dbReference type="ARBA" id="ARBA00013263"/>
    </source>
</evidence>
<dbReference type="InterPro" id="IPR014084">
    <property type="entry name" value="Urea_COase"/>
</dbReference>
<dbReference type="InterPro" id="IPR003833">
    <property type="entry name" value="CT_C_D"/>
</dbReference>
<keyword evidence="15" id="KW-1185">Reference proteome</keyword>
<evidence type="ECO:0000313" key="15">
    <source>
        <dbReference type="Proteomes" id="UP000638263"/>
    </source>
</evidence>
<dbReference type="Gene3D" id="3.30.470.20">
    <property type="entry name" value="ATP-grasp fold, B domain"/>
    <property type="match status" value="1"/>
</dbReference>
<dbReference type="InterPro" id="IPR029000">
    <property type="entry name" value="Cyclophilin-like_dom_sf"/>
</dbReference>
<dbReference type="SUPFAM" id="SSF51246">
    <property type="entry name" value="Rudiment single hybrid motif"/>
    <property type="match status" value="1"/>
</dbReference>
<dbReference type="PROSITE" id="PS50975">
    <property type="entry name" value="ATP_GRASP"/>
    <property type="match status" value="1"/>
</dbReference>
<dbReference type="NCBIfam" id="TIGR00724">
    <property type="entry name" value="urea_amlyse_rel"/>
    <property type="match status" value="1"/>
</dbReference>
<evidence type="ECO:0000256" key="8">
    <source>
        <dbReference type="ARBA" id="ARBA00048501"/>
    </source>
</evidence>
<feature type="domain" description="Lipoyl-binding" evidence="11">
    <location>
        <begin position="1136"/>
        <end position="1214"/>
    </location>
</feature>
<dbReference type="InterPro" id="IPR003778">
    <property type="entry name" value="CT_A_B"/>
</dbReference>
<dbReference type="GO" id="GO:0016787">
    <property type="term" value="F:hydrolase activity"/>
    <property type="evidence" value="ECO:0007669"/>
    <property type="project" value="UniProtKB-KW"/>
</dbReference>
<sequence>MTETAPQLYTPLHTPLPECLLIANRGEIACRILRTAGQLGIDTVAVFSDADEGARHVRMADRAVRLGPAPAAESYLRADAVIEAALSTGATAIHPGYGFLSENAGFAAEVEAAGIAFVGPAAEHLRLFGDKHSAREAAAAAGVPLVAGSGLLTDLDEARAEADRIGYPVMLKAAGGGGGIGMAACATPEELTAAYQRVIRLAQNNFGSSAVYLERFVARARHVEVQIFGDGRGRAVSLGTRDCSLQRRNQKVIEEAPAPGLPYTVSERLLESSRRLLGDVGYRSAGTVEFIYDVDRGEASFLEVNTRLQVEHPVTEAVTGVDLVEWMLRLAGGDSAFLDAIPDAGPPITGYAVEARVYAEDPGNDYRPGAGTLTGVEIPTATARVETWVETGTEISPYYDPLIAKIITSGKSRPEALHRLRAALDETRMFGITTNLPQLRAAATSSPMLDARHTTATLGSLATIRPRLEVLRAGVSTTIQDFPGRLGLWSVGIPPSGAFDDLSFQLANHAVGNSLGENGLEATLLGPRIRVTDTTVICVTGAAAPVTVDDRPVPMWEPVTVPAGSVLDIGAPHDTGLRTYLAVRGGILAPDYHGSAATFTLGGFGGITGRAVAGGDILGIKPDAGGLLDPAPIPVGERPEFGHTWYVGVGEGPQPAPDYFTPADIAQFYDATWQVQAHANRTGLRLAGPKPTWSRTDGGDAGLHPSNLHDCPYSVGALNLSGDTPILLGPDGPSLGGFACPLTVISAHRWKLGQMRPGDQVRFVPIADERTGAFRASPALRGRSLPTPELLGSREEDNGVLGRRDAGTGTPEVKYLRGGDDNVLIEYGPMELDLGLRMRVHALSERLEQASIPGLIDITPGVRSLHLHFDPGVIDQRTVVRLLGELEDDIPDTADLRVPSRHIELPLSFDDPTIVAAIERYGHGVRSEAPWLPSNIEFIRRINGLDSIDEVRDIVFDAQYMVLGLGDVYLGAPLAVPLDPRHRLVTTKYNPARTWTPSDAVGIGGKYLCVYGMESPGGYQLVGRTVPIWSGYRQRAPFESGKPWLFRFFDRISWYPVSAGELLGLRADMAAGRYEMRTSAGEFAMAEHLAFLNENSADIAVTEEHRQAAFAAERQRWEASGEFDAPADLAAEPEPTAELDLPAGAHIVAAPMMANVWRVEVAEGDHVEAGATLLVLEAMKMELPVVAEVAGTVHTITVAAGDQVTTGAPLVAVETEGAA</sequence>
<evidence type="ECO:0000256" key="4">
    <source>
        <dbReference type="ARBA" id="ARBA00022741"/>
    </source>
</evidence>
<dbReference type="Pfam" id="PF00289">
    <property type="entry name" value="Biotin_carb_N"/>
    <property type="match status" value="1"/>
</dbReference>
<keyword evidence="3" id="KW-0436">Ligase</keyword>
<feature type="domain" description="Biotin carboxylation" evidence="13">
    <location>
        <begin position="16"/>
        <end position="463"/>
    </location>
</feature>
<dbReference type="Gene3D" id="2.40.50.100">
    <property type="match status" value="1"/>
</dbReference>
<keyword evidence="5" id="KW-0378">Hydrolase</keyword>
<dbReference type="EC" id="6.3.4.14" evidence="2"/>
<dbReference type="SMART" id="SM00796">
    <property type="entry name" value="AHS1"/>
    <property type="match status" value="1"/>
</dbReference>
<dbReference type="SMART" id="SM00797">
    <property type="entry name" value="AHS2"/>
    <property type="match status" value="1"/>
</dbReference>
<proteinExistence type="predicted"/>
<dbReference type="Gene3D" id="3.30.1360.40">
    <property type="match status" value="1"/>
</dbReference>
<dbReference type="InterPro" id="IPR005482">
    <property type="entry name" value="Biotin_COase_C"/>
</dbReference>
<dbReference type="SUPFAM" id="SSF50891">
    <property type="entry name" value="Cyclophilin-like"/>
    <property type="match status" value="2"/>
</dbReference>
<evidence type="ECO:0000259" key="12">
    <source>
        <dbReference type="PROSITE" id="PS50975"/>
    </source>
</evidence>
<dbReference type="InterPro" id="IPR005481">
    <property type="entry name" value="BC-like_N"/>
</dbReference>
<evidence type="ECO:0000313" key="14">
    <source>
        <dbReference type="EMBL" id="GGK96920.1"/>
    </source>
</evidence>
<evidence type="ECO:0000256" key="1">
    <source>
        <dbReference type="ARBA" id="ARBA00001953"/>
    </source>
</evidence>
<comment type="cofactor">
    <cofactor evidence="1">
        <name>biotin</name>
        <dbReference type="ChEBI" id="CHEBI:57586"/>
    </cofactor>
</comment>
<dbReference type="GO" id="GO:0004075">
    <property type="term" value="F:biotin carboxylase activity"/>
    <property type="evidence" value="ECO:0007669"/>
    <property type="project" value="UniProtKB-EC"/>
</dbReference>
<keyword evidence="4 9" id="KW-0547">Nucleotide-binding</keyword>
<dbReference type="AlphaFoldDB" id="A0A917VMU2"/>
<dbReference type="SUPFAM" id="SSF52440">
    <property type="entry name" value="PreATP-grasp domain"/>
    <property type="match status" value="1"/>
</dbReference>
<comment type="caution">
    <text evidence="14">The sequence shown here is derived from an EMBL/GenBank/DDBJ whole genome shotgun (WGS) entry which is preliminary data.</text>
</comment>
<dbReference type="Pfam" id="PF02785">
    <property type="entry name" value="Biotin_carb_C"/>
    <property type="match status" value="1"/>
</dbReference>
<organism evidence="14 15">
    <name type="scientific">Nocardia jinanensis</name>
    <dbReference type="NCBI Taxonomy" id="382504"/>
    <lineage>
        <taxon>Bacteria</taxon>
        <taxon>Bacillati</taxon>
        <taxon>Actinomycetota</taxon>
        <taxon>Actinomycetes</taxon>
        <taxon>Mycobacteriales</taxon>
        <taxon>Nocardiaceae</taxon>
        <taxon>Nocardia</taxon>
    </lineage>
</organism>
<evidence type="ECO:0000256" key="3">
    <source>
        <dbReference type="ARBA" id="ARBA00022598"/>
    </source>
</evidence>
<dbReference type="PROSITE" id="PS50968">
    <property type="entry name" value="BIOTINYL_LIPOYL"/>
    <property type="match status" value="1"/>
</dbReference>
<comment type="catalytic activity">
    <reaction evidence="8">
        <text>N(6)-biotinyl-L-lysyl-[protein] + hydrogencarbonate + ATP = N(6)-carboxybiotinyl-L-lysyl-[protein] + ADP + phosphate + H(+)</text>
        <dbReference type="Rhea" id="RHEA:13501"/>
        <dbReference type="Rhea" id="RHEA-COMP:10505"/>
        <dbReference type="Rhea" id="RHEA-COMP:10506"/>
        <dbReference type="ChEBI" id="CHEBI:15378"/>
        <dbReference type="ChEBI" id="CHEBI:17544"/>
        <dbReference type="ChEBI" id="CHEBI:30616"/>
        <dbReference type="ChEBI" id="CHEBI:43474"/>
        <dbReference type="ChEBI" id="CHEBI:83144"/>
        <dbReference type="ChEBI" id="CHEBI:83145"/>
        <dbReference type="ChEBI" id="CHEBI:456216"/>
        <dbReference type="EC" id="6.3.4.14"/>
    </reaction>
    <physiologicalReaction direction="left-to-right" evidence="8">
        <dbReference type="Rhea" id="RHEA:13502"/>
    </physiologicalReaction>
</comment>
<dbReference type="InterPro" id="IPR005479">
    <property type="entry name" value="CPAse_ATP-bd"/>
</dbReference>
<name>A0A917VMU2_9NOCA</name>
<dbReference type="PROSITE" id="PS50979">
    <property type="entry name" value="BC"/>
    <property type="match status" value="1"/>
</dbReference>
<dbReference type="SUPFAM" id="SSF160467">
    <property type="entry name" value="PH0987 N-terminal domain-like"/>
    <property type="match status" value="1"/>
</dbReference>
<protein>
    <recommendedName>
        <fullName evidence="2">biotin carboxylase</fullName>
        <ecNumber evidence="2">6.3.4.14</ecNumber>
    </recommendedName>
</protein>
<reference evidence="14" key="1">
    <citation type="journal article" date="2014" name="Int. J. Syst. Evol. Microbiol.">
        <title>Complete genome sequence of Corynebacterium casei LMG S-19264T (=DSM 44701T), isolated from a smear-ripened cheese.</title>
        <authorList>
            <consortium name="US DOE Joint Genome Institute (JGI-PGF)"/>
            <person name="Walter F."/>
            <person name="Albersmeier A."/>
            <person name="Kalinowski J."/>
            <person name="Ruckert C."/>
        </authorList>
    </citation>
    <scope>NUCLEOTIDE SEQUENCE</scope>
    <source>
        <strain evidence="14">CGMCC 4.3508</strain>
    </source>
</reference>
<keyword evidence="7" id="KW-0092">Biotin</keyword>
<dbReference type="PROSITE" id="PS00866">
    <property type="entry name" value="CPSASE_1"/>
    <property type="match status" value="1"/>
</dbReference>